<gene>
    <name evidence="1" type="ORF">PDE_03422</name>
</gene>
<reference evidence="1 2" key="1">
    <citation type="journal article" date="2013" name="PLoS ONE">
        <title>Genomic and secretomic analyses reveal unique features of the lignocellulolytic enzyme system of Penicillium decumbens.</title>
        <authorList>
            <person name="Liu G."/>
            <person name="Zhang L."/>
            <person name="Wei X."/>
            <person name="Zou G."/>
            <person name="Qin Y."/>
            <person name="Ma L."/>
            <person name="Li J."/>
            <person name="Zheng H."/>
            <person name="Wang S."/>
            <person name="Wang C."/>
            <person name="Xun L."/>
            <person name="Zhao G.-P."/>
            <person name="Zhou Z."/>
            <person name="Qu Y."/>
        </authorList>
    </citation>
    <scope>NUCLEOTIDE SEQUENCE [LARGE SCALE GENOMIC DNA]</scope>
    <source>
        <strain evidence="2">114-2 / CGMCC 5302</strain>
    </source>
</reference>
<dbReference type="EMBL" id="KB644411">
    <property type="protein sequence ID" value="EPS28476.1"/>
    <property type="molecule type" value="Genomic_DNA"/>
</dbReference>
<dbReference type="HOGENOM" id="CLU_1907384_0_0_1"/>
<keyword evidence="2" id="KW-1185">Reference proteome</keyword>
<dbReference type="AlphaFoldDB" id="S7ZIF6"/>
<dbReference type="Proteomes" id="UP000019376">
    <property type="component" value="Unassembled WGS sequence"/>
</dbReference>
<organism evidence="1 2">
    <name type="scientific">Penicillium oxalicum (strain 114-2 / CGMCC 5302)</name>
    <name type="common">Penicillium decumbens</name>
    <dbReference type="NCBI Taxonomy" id="933388"/>
    <lineage>
        <taxon>Eukaryota</taxon>
        <taxon>Fungi</taxon>
        <taxon>Dikarya</taxon>
        <taxon>Ascomycota</taxon>
        <taxon>Pezizomycotina</taxon>
        <taxon>Eurotiomycetes</taxon>
        <taxon>Eurotiomycetidae</taxon>
        <taxon>Eurotiales</taxon>
        <taxon>Aspergillaceae</taxon>
        <taxon>Penicillium</taxon>
    </lineage>
</organism>
<proteinExistence type="predicted"/>
<protein>
    <submittedName>
        <fullName evidence="1">Uncharacterized protein</fullName>
    </submittedName>
</protein>
<accession>S7ZIF6</accession>
<name>S7ZIF6_PENO1</name>
<evidence type="ECO:0000313" key="2">
    <source>
        <dbReference type="Proteomes" id="UP000019376"/>
    </source>
</evidence>
<sequence>MKTIVSNRNASSSDICASAEPAIAWESQTVGLAAASRVFVVLVSSTCRNWHVSSHQRAIPDQGGISISDPNADFVNLAKRTEALILLNPGVRRNPRQRITQHGRRTGEEEEPLVNHMCRNGATVPNCTEILDR</sequence>
<evidence type="ECO:0000313" key="1">
    <source>
        <dbReference type="EMBL" id="EPS28476.1"/>
    </source>
</evidence>